<reference evidence="1" key="1">
    <citation type="submission" date="2014-10" db="EMBL/GenBank/DDBJ databases">
        <title>Genome sequencing of Vibrio caribbeanicus T14.</title>
        <authorList>
            <person name="Chan K.-G."/>
            <person name="Mohamad N.I."/>
        </authorList>
    </citation>
    <scope>NUCLEOTIDE SEQUENCE</scope>
    <source>
        <strain evidence="1">T14</strain>
    </source>
</reference>
<evidence type="ECO:0000313" key="2">
    <source>
        <dbReference type="Proteomes" id="UP000030421"/>
    </source>
</evidence>
<organism evidence="1 2">
    <name type="scientific">Vibrio caribbeanicus</name>
    <dbReference type="NCBI Taxonomy" id="701175"/>
    <lineage>
        <taxon>Bacteria</taxon>
        <taxon>Pseudomonadati</taxon>
        <taxon>Pseudomonadota</taxon>
        <taxon>Gammaproteobacteria</taxon>
        <taxon>Vibrionales</taxon>
        <taxon>Vibrionaceae</taxon>
        <taxon>Vibrio</taxon>
    </lineage>
</organism>
<accession>A0ACC4NXT3</accession>
<keyword evidence="2" id="KW-1185">Reference proteome</keyword>
<protein>
    <submittedName>
        <fullName evidence="1">DNA recombination-mediator A family protein</fullName>
    </submittedName>
</protein>
<dbReference type="EMBL" id="JRWR01000004">
    <property type="protein sequence ID" value="KHD25425.1"/>
    <property type="molecule type" value="Genomic_DNA"/>
</dbReference>
<dbReference type="Proteomes" id="UP000030421">
    <property type="component" value="Unassembled WGS sequence"/>
</dbReference>
<evidence type="ECO:0000313" key="1">
    <source>
        <dbReference type="EMBL" id="KHD25425.1"/>
    </source>
</evidence>
<comment type="caution">
    <text evidence="1">The sequence shown here is derived from an EMBL/GenBank/DDBJ whole genome shotgun (WGS) entry which is preliminary data.</text>
</comment>
<sequence length="488" mass="53780">MQNGLSENTKVMLMLTHHFNRSDRSTCKPLTDNGFGYLAHWMTANRYQPQDLLDNERLESFFNDFGDEATHFTSKNALSGSMRSLEKTVSEMTIERFQSLLSRGMALSQALEKWQSAGIWILSRADKNYPVQIKHHLREKAPAILFGTGNIELLNYKGIGFVGSRDCGPSDESATIAYVEDINRHGFQVVSGAAKGVDSIAMHRSLSNGSSAIGILGDSLFKACGDSQWRNYLKSGQLLLLSPFDPEASFGRGQNAMQRNKYIYFLSEAVVAVCSGIEGGTFNGVKENLVANWCPQYISSHNSPNLAGNEEILNGFPNSKTKVKILAQPKVITPADSLASTMGIVEIEPEIANVASSVECESNTKPSSHDSSDSSIENVAQCDSEHQQENSHCDEPESMSHFHPAFNGSETLAFFYFELLDLFRSKHTDDADDVMLSETAILDGLHVLVGIIGKSAVTKLIAHLHTHDLLVRPGRTKSYQIVDIEKLH</sequence>
<gene>
    <name evidence="1" type="ORF">NM09_06765</name>
</gene>
<proteinExistence type="predicted"/>
<name>A0ACC4NXT3_9VIBR</name>